<keyword evidence="11" id="KW-1185">Reference proteome</keyword>
<sequence length="383" mass="42948">YLSRLSLTNFRNLVQIDLELPPGIVVFFGPNAQGKTTLVEAVYLLAISRSFRAENEREVVNFDAAAEGGQALVGGTVERKEDRLAVYVGYQSVPAATPGSGGYAVRKEIRVSRVRFTAAQLVGLVTSVLFTADDVQLVLGAPSIRRKFLDILISQADNLYLKTLQRYQRVVQQRNRLLRLRREGRAGAEELVFWDGELVREGAWLTWKRSEVVKRLNTLCGEHHLRLSGTEDDFRMEYRPSIPGGGDLQEVEDSFRESLAATEARERATATTAAGPHRDDFGLWLNRVDMGTYSSRGQARTIALSLRLAEAGYLASVRREGPIMLLDDVLSEMDASRRRRVMEETARYQQTLITTTDVDLVRDYYGSSAGYFRVENGKVCRDA</sequence>
<dbReference type="GO" id="GO:0006302">
    <property type="term" value="P:double-strand break repair"/>
    <property type="evidence" value="ECO:0007669"/>
    <property type="project" value="TreeGrafter"/>
</dbReference>
<evidence type="ECO:0000313" key="11">
    <source>
        <dbReference type="Proteomes" id="UP001174909"/>
    </source>
</evidence>
<evidence type="ECO:0000256" key="1">
    <source>
        <dbReference type="ARBA" id="ARBA00004496"/>
    </source>
</evidence>
<evidence type="ECO:0000256" key="5">
    <source>
        <dbReference type="ARBA" id="ARBA00022705"/>
    </source>
</evidence>
<dbReference type="EMBL" id="CASHTH010001572">
    <property type="protein sequence ID" value="CAI8016927.1"/>
    <property type="molecule type" value="Genomic_DNA"/>
</dbReference>
<dbReference type="InterPro" id="IPR003395">
    <property type="entry name" value="RecF/RecN/SMC_N"/>
</dbReference>
<name>A0AA35RTE3_GEOBA</name>
<evidence type="ECO:0000256" key="4">
    <source>
        <dbReference type="ARBA" id="ARBA00022490"/>
    </source>
</evidence>
<dbReference type="InterPro" id="IPR027417">
    <property type="entry name" value="P-loop_NTPase"/>
</dbReference>
<keyword evidence="4" id="KW-0963">Cytoplasm</keyword>
<dbReference type="GO" id="GO:0006260">
    <property type="term" value="P:DNA replication"/>
    <property type="evidence" value="ECO:0007669"/>
    <property type="project" value="UniProtKB-KW"/>
</dbReference>
<dbReference type="PANTHER" id="PTHR32182:SF0">
    <property type="entry name" value="DNA REPLICATION AND REPAIR PROTEIN RECF"/>
    <property type="match status" value="1"/>
</dbReference>
<evidence type="ECO:0000256" key="3">
    <source>
        <dbReference type="ARBA" id="ARBA00020170"/>
    </source>
</evidence>
<dbReference type="PROSITE" id="PS00617">
    <property type="entry name" value="RECF_1"/>
    <property type="match status" value="1"/>
</dbReference>
<dbReference type="GO" id="GO:0005737">
    <property type="term" value="C:cytoplasm"/>
    <property type="evidence" value="ECO:0007669"/>
    <property type="project" value="UniProtKB-SubCell"/>
</dbReference>
<dbReference type="Gene3D" id="1.20.1050.90">
    <property type="entry name" value="RecF/RecN/SMC, N-terminal domain"/>
    <property type="match status" value="1"/>
</dbReference>
<dbReference type="HAMAP" id="MF_00365">
    <property type="entry name" value="RecF"/>
    <property type="match status" value="1"/>
</dbReference>
<organism evidence="10 11">
    <name type="scientific">Geodia barretti</name>
    <name type="common">Barrett's horny sponge</name>
    <dbReference type="NCBI Taxonomy" id="519541"/>
    <lineage>
        <taxon>Eukaryota</taxon>
        <taxon>Metazoa</taxon>
        <taxon>Porifera</taxon>
        <taxon>Demospongiae</taxon>
        <taxon>Heteroscleromorpha</taxon>
        <taxon>Tetractinellida</taxon>
        <taxon>Astrophorina</taxon>
        <taxon>Geodiidae</taxon>
        <taxon>Geodia</taxon>
    </lineage>
</organism>
<evidence type="ECO:0000313" key="10">
    <source>
        <dbReference type="EMBL" id="CAI8016927.1"/>
    </source>
</evidence>
<evidence type="ECO:0000256" key="7">
    <source>
        <dbReference type="ARBA" id="ARBA00022840"/>
    </source>
</evidence>
<dbReference type="InterPro" id="IPR018078">
    <property type="entry name" value="DNA-binding_RecF_CS"/>
</dbReference>
<keyword evidence="7" id="KW-0067">ATP-binding</keyword>
<dbReference type="PANTHER" id="PTHR32182">
    <property type="entry name" value="DNA REPLICATION AND REPAIR PROTEIN RECF"/>
    <property type="match status" value="1"/>
</dbReference>
<keyword evidence="8" id="KW-0238">DNA-binding</keyword>
<evidence type="ECO:0000259" key="9">
    <source>
        <dbReference type="Pfam" id="PF02463"/>
    </source>
</evidence>
<comment type="caution">
    <text evidence="10">The sequence shown here is derived from an EMBL/GenBank/DDBJ whole genome shotgun (WGS) entry which is preliminary data.</text>
</comment>
<keyword evidence="6" id="KW-0547">Nucleotide-binding</keyword>
<comment type="similarity">
    <text evidence="2">Belongs to the RecF family.</text>
</comment>
<dbReference type="InterPro" id="IPR042174">
    <property type="entry name" value="RecF_2"/>
</dbReference>
<dbReference type="SUPFAM" id="SSF52540">
    <property type="entry name" value="P-loop containing nucleoside triphosphate hydrolases"/>
    <property type="match status" value="1"/>
</dbReference>
<dbReference type="Pfam" id="PF02463">
    <property type="entry name" value="SMC_N"/>
    <property type="match status" value="1"/>
</dbReference>
<dbReference type="Proteomes" id="UP001174909">
    <property type="component" value="Unassembled WGS sequence"/>
</dbReference>
<comment type="subcellular location">
    <subcellularLocation>
        <location evidence="1">Cytoplasm</location>
    </subcellularLocation>
</comment>
<protein>
    <recommendedName>
        <fullName evidence="3">DNA replication and repair protein RecF</fullName>
    </recommendedName>
</protein>
<dbReference type="GO" id="GO:0000731">
    <property type="term" value="P:DNA synthesis involved in DNA repair"/>
    <property type="evidence" value="ECO:0007669"/>
    <property type="project" value="TreeGrafter"/>
</dbReference>
<feature type="domain" description="RecF/RecN/SMC N-terminal" evidence="9">
    <location>
        <begin position="1"/>
        <end position="364"/>
    </location>
</feature>
<dbReference type="GO" id="GO:0003697">
    <property type="term" value="F:single-stranded DNA binding"/>
    <property type="evidence" value="ECO:0007669"/>
    <property type="project" value="InterPro"/>
</dbReference>
<evidence type="ECO:0000256" key="2">
    <source>
        <dbReference type="ARBA" id="ARBA00008016"/>
    </source>
</evidence>
<dbReference type="NCBIfam" id="TIGR00611">
    <property type="entry name" value="recf"/>
    <property type="match status" value="1"/>
</dbReference>
<evidence type="ECO:0000256" key="6">
    <source>
        <dbReference type="ARBA" id="ARBA00022741"/>
    </source>
</evidence>
<gene>
    <name evidence="10" type="ORF">GBAR_LOCUS10341</name>
</gene>
<keyword evidence="5" id="KW-0235">DNA replication</keyword>
<evidence type="ECO:0000256" key="8">
    <source>
        <dbReference type="ARBA" id="ARBA00023125"/>
    </source>
</evidence>
<reference evidence="10" key="1">
    <citation type="submission" date="2023-03" db="EMBL/GenBank/DDBJ databases">
        <authorList>
            <person name="Steffen K."/>
            <person name="Cardenas P."/>
        </authorList>
    </citation>
    <scope>NUCLEOTIDE SEQUENCE</scope>
</reference>
<dbReference type="Gene3D" id="3.40.50.300">
    <property type="entry name" value="P-loop containing nucleotide triphosphate hydrolases"/>
    <property type="match status" value="1"/>
</dbReference>
<proteinExistence type="inferred from homology"/>
<dbReference type="InterPro" id="IPR001238">
    <property type="entry name" value="DNA-binding_RecF"/>
</dbReference>
<accession>A0AA35RTE3</accession>
<feature type="non-terminal residue" evidence="10">
    <location>
        <position position="1"/>
    </location>
</feature>
<dbReference type="AlphaFoldDB" id="A0AA35RTE3"/>
<dbReference type="GO" id="GO:0005524">
    <property type="term" value="F:ATP binding"/>
    <property type="evidence" value="ECO:0007669"/>
    <property type="project" value="UniProtKB-KW"/>
</dbReference>